<dbReference type="Gene3D" id="2.130.10.30">
    <property type="entry name" value="Regulator of chromosome condensation 1/beta-lactamase-inhibitor protein II"/>
    <property type="match status" value="1"/>
</dbReference>
<dbReference type="Proteomes" id="UP000198287">
    <property type="component" value="Unassembled WGS sequence"/>
</dbReference>
<dbReference type="InterPro" id="IPR000210">
    <property type="entry name" value="BTB/POZ_dom"/>
</dbReference>
<feature type="domain" description="BTB" evidence="1">
    <location>
        <begin position="381"/>
        <end position="448"/>
    </location>
</feature>
<keyword evidence="3" id="KW-1185">Reference proteome</keyword>
<reference evidence="2 3" key="1">
    <citation type="submission" date="2015-12" db="EMBL/GenBank/DDBJ databases">
        <title>The genome of Folsomia candida.</title>
        <authorList>
            <person name="Faddeeva A."/>
            <person name="Derks M.F."/>
            <person name="Anvar Y."/>
            <person name="Smit S."/>
            <person name="Van Straalen N."/>
            <person name="Roelofs D."/>
        </authorList>
    </citation>
    <scope>NUCLEOTIDE SEQUENCE [LARGE SCALE GENOMIC DNA]</scope>
    <source>
        <strain evidence="2 3">VU population</strain>
        <tissue evidence="2">Whole body</tissue>
    </source>
</reference>
<sequence length="547" mass="61577">MGKVRLICVTFSQLFRQIYRTHDEPLDVGIVTTRSNMISLPPPSSPAASPSASSLAMETQLKIWNIFCDSTAEPILRKARLAHVHENVGIIVTIDDDVFLLSRDTSDSEGSSLNVIKVPELCGVRVKEFIMETKYMCIVTKAGDLYSWSRYRIGGGPKDRPRLKLGSLHRRRVSMAVVSPGAKIGLALTDDGQVHQWGCGKKDPFLIEKDPQRERITSLACIDLICLALTKTGEIYYWKIENPLGKPEKMESDLTPFKKITTSKSVIIGLTVQKTAHLLDISADTPVWSPVLIFGVGDIASHFTEEFCLFEVADKIRLGKMFGTNGWMCSFPSSTGVDEIFAKTFQKSHRSIKPRIEMVGPRESGHSLCEDIARLWDANDADVIFSVECKDIGAHRVILKCRSTHFAKMLENEWKEKKESRIVIPDTKYCVFEALLYFIYHAKLNLPSDQYENIFDLMKLADCYCELSLRQECEAILIQNINAENAFFLFQNASQASADELEDQAFKFIVDNRSTLLDNISSSADLENMLGAQALSKMVMGLLRRYR</sequence>
<dbReference type="PROSITE" id="PS50097">
    <property type="entry name" value="BTB"/>
    <property type="match status" value="1"/>
</dbReference>
<dbReference type="OMA" id="WDANDAD"/>
<proteinExistence type="predicted"/>
<organism evidence="2 3">
    <name type="scientific">Folsomia candida</name>
    <name type="common">Springtail</name>
    <dbReference type="NCBI Taxonomy" id="158441"/>
    <lineage>
        <taxon>Eukaryota</taxon>
        <taxon>Metazoa</taxon>
        <taxon>Ecdysozoa</taxon>
        <taxon>Arthropoda</taxon>
        <taxon>Hexapoda</taxon>
        <taxon>Collembola</taxon>
        <taxon>Entomobryomorpha</taxon>
        <taxon>Isotomoidea</taxon>
        <taxon>Isotomidae</taxon>
        <taxon>Proisotominae</taxon>
        <taxon>Folsomia</taxon>
    </lineage>
</organism>
<dbReference type="SUPFAM" id="SSF50985">
    <property type="entry name" value="RCC1/BLIP-II"/>
    <property type="match status" value="1"/>
</dbReference>
<name>A0A226EAJ2_FOLCA</name>
<protein>
    <submittedName>
        <fullName evidence="2">RCC1 and BTB domain-containing protein 1</fullName>
    </submittedName>
</protein>
<dbReference type="EMBL" id="LNIX01000005">
    <property type="protein sequence ID" value="OXA54430.1"/>
    <property type="molecule type" value="Genomic_DNA"/>
</dbReference>
<dbReference type="CDD" id="cd18186">
    <property type="entry name" value="BTB_POZ_ZBTB_KLHL-like"/>
    <property type="match status" value="1"/>
</dbReference>
<evidence type="ECO:0000259" key="1">
    <source>
        <dbReference type="PROSITE" id="PS50097"/>
    </source>
</evidence>
<evidence type="ECO:0000313" key="2">
    <source>
        <dbReference type="EMBL" id="OXA54430.1"/>
    </source>
</evidence>
<accession>A0A226EAJ2</accession>
<dbReference type="InterPro" id="IPR009091">
    <property type="entry name" value="RCC1/BLIP-II"/>
</dbReference>
<gene>
    <name evidence="2" type="ORF">Fcan01_11070</name>
</gene>
<dbReference type="Gene3D" id="3.30.710.10">
    <property type="entry name" value="Potassium Channel Kv1.1, Chain A"/>
    <property type="match status" value="1"/>
</dbReference>
<dbReference type="PANTHER" id="PTHR24413">
    <property type="entry name" value="SPECKLE-TYPE POZ PROTEIN"/>
    <property type="match status" value="1"/>
</dbReference>
<evidence type="ECO:0000313" key="3">
    <source>
        <dbReference type="Proteomes" id="UP000198287"/>
    </source>
</evidence>
<dbReference type="Pfam" id="PF00651">
    <property type="entry name" value="BTB"/>
    <property type="match status" value="1"/>
</dbReference>
<dbReference type="OrthoDB" id="5814172at2759"/>
<dbReference type="SUPFAM" id="SSF54695">
    <property type="entry name" value="POZ domain"/>
    <property type="match status" value="1"/>
</dbReference>
<dbReference type="SMART" id="SM00225">
    <property type="entry name" value="BTB"/>
    <property type="match status" value="1"/>
</dbReference>
<dbReference type="AlphaFoldDB" id="A0A226EAJ2"/>
<dbReference type="InterPro" id="IPR011333">
    <property type="entry name" value="SKP1/BTB/POZ_sf"/>
</dbReference>
<comment type="caution">
    <text evidence="2">The sequence shown here is derived from an EMBL/GenBank/DDBJ whole genome shotgun (WGS) entry which is preliminary data.</text>
</comment>